<dbReference type="Proteomes" id="UP001178508">
    <property type="component" value="Chromosome 13"/>
</dbReference>
<name>A0AAV1G8T0_XYRNO</name>
<dbReference type="Gene3D" id="3.40.50.300">
    <property type="entry name" value="P-loop containing nucleotide triphosphate hydrolases"/>
    <property type="match status" value="1"/>
</dbReference>
<evidence type="ECO:0000313" key="3">
    <source>
        <dbReference type="EMBL" id="CAJ1069920.1"/>
    </source>
</evidence>
<sequence length="383" mass="44677">MGVQWEDDVWFEIVKKEEKKDQSESQKDEESQSESQTTDVTVYEIFDFGGQTLPYSLTIIDTPGFGDTRGTEKDTIISQKLFDLFRSEDGVHEVNVVGLVLKARERSPKSLMTTVEVLKKRIRLTACIQNLQEKIQMIEEKQAVIHETEEALKKFEEEMKTNKDFTVEVDEVYKEKEKIDGVGMWFLVFFEGAVTCNTCEENCHYPGCTMAWYSRDCVVMEKGCCTSCTNKCPAADHVKEKWRYVTKTRKDKMTLQKMKEKYERSKEESEKEQSLLEDLKKKSEKLQIEKDQWLEKAYQHVLILEQIALNVYSLSTFVHLDFLIEKMKERGDTEKVQKLEEMKSREDEGTRAGLLHMYAKMKEAHKSIKELVDCTDEEGYDAP</sequence>
<gene>
    <name evidence="3" type="ORF">XNOV1_A006902</name>
</gene>
<evidence type="ECO:0000256" key="2">
    <source>
        <dbReference type="SAM" id="MobiDB-lite"/>
    </source>
</evidence>
<feature type="compositionally biased region" description="Basic and acidic residues" evidence="2">
    <location>
        <begin position="16"/>
        <end position="30"/>
    </location>
</feature>
<feature type="coiled-coil region" evidence="1">
    <location>
        <begin position="252"/>
        <end position="296"/>
    </location>
</feature>
<reference evidence="3" key="1">
    <citation type="submission" date="2023-08" db="EMBL/GenBank/DDBJ databases">
        <authorList>
            <person name="Alioto T."/>
            <person name="Alioto T."/>
            <person name="Gomez Garrido J."/>
        </authorList>
    </citation>
    <scope>NUCLEOTIDE SEQUENCE</scope>
</reference>
<evidence type="ECO:0000256" key="1">
    <source>
        <dbReference type="SAM" id="Coils"/>
    </source>
</evidence>
<dbReference type="PANTHER" id="PTHR32046">
    <property type="entry name" value="G DOMAIN-CONTAINING PROTEIN"/>
    <property type="match status" value="1"/>
</dbReference>
<keyword evidence="4" id="KW-1185">Reference proteome</keyword>
<keyword evidence="1" id="KW-0175">Coiled coil</keyword>
<evidence type="ECO:0000313" key="4">
    <source>
        <dbReference type="Proteomes" id="UP001178508"/>
    </source>
</evidence>
<dbReference type="PANTHER" id="PTHR32046:SF11">
    <property type="entry name" value="IMMUNE-ASSOCIATED NUCLEOTIDE-BINDING PROTEIN 10-LIKE"/>
    <property type="match status" value="1"/>
</dbReference>
<dbReference type="EMBL" id="OY660876">
    <property type="protein sequence ID" value="CAJ1069920.1"/>
    <property type="molecule type" value="Genomic_DNA"/>
</dbReference>
<dbReference type="InterPro" id="IPR027417">
    <property type="entry name" value="P-loop_NTPase"/>
</dbReference>
<feature type="coiled-coil region" evidence="1">
    <location>
        <begin position="121"/>
        <end position="158"/>
    </location>
</feature>
<protein>
    <submittedName>
        <fullName evidence="3">Uncharacterized protein LOC127370206 isoform X14</fullName>
    </submittedName>
</protein>
<dbReference type="AlphaFoldDB" id="A0AAV1G8T0"/>
<accession>A0AAV1G8T0</accession>
<proteinExistence type="predicted"/>
<feature type="region of interest" description="Disordered" evidence="2">
    <location>
        <begin position="16"/>
        <end position="38"/>
    </location>
</feature>
<organism evidence="3 4">
    <name type="scientific">Xyrichtys novacula</name>
    <name type="common">Pearly razorfish</name>
    <name type="synonym">Hemipteronotus novacula</name>
    <dbReference type="NCBI Taxonomy" id="13765"/>
    <lineage>
        <taxon>Eukaryota</taxon>
        <taxon>Metazoa</taxon>
        <taxon>Chordata</taxon>
        <taxon>Craniata</taxon>
        <taxon>Vertebrata</taxon>
        <taxon>Euteleostomi</taxon>
        <taxon>Actinopterygii</taxon>
        <taxon>Neopterygii</taxon>
        <taxon>Teleostei</taxon>
        <taxon>Neoteleostei</taxon>
        <taxon>Acanthomorphata</taxon>
        <taxon>Eupercaria</taxon>
        <taxon>Labriformes</taxon>
        <taxon>Labridae</taxon>
        <taxon>Xyrichtys</taxon>
    </lineage>
</organism>